<gene>
    <name evidence="2" type="primary">orf225</name>
</gene>
<accession>A0A345U8X5</accession>
<reference evidence="2" key="1">
    <citation type="submission" date="2018-05" db="EMBL/GenBank/DDBJ databases">
        <title>Organellar genomes of Gracilariaceae.</title>
        <authorList>
            <person name="Iha C."/>
            <person name="Oliveira M.C."/>
        </authorList>
    </citation>
    <scope>NUCLEOTIDE SEQUENCE</scope>
</reference>
<evidence type="ECO:0000256" key="1">
    <source>
        <dbReference type="SAM" id="SignalP"/>
    </source>
</evidence>
<dbReference type="GeneID" id="37620540"/>
<feature type="chain" id="PRO_5016989905" description="POTRA domain-containing protein" evidence="1">
    <location>
        <begin position="19"/>
        <end position="225"/>
    </location>
</feature>
<keyword evidence="1" id="KW-0732">Signal</keyword>
<keyword evidence="2" id="KW-0934">Plastid</keyword>
<feature type="signal peptide" evidence="1">
    <location>
        <begin position="1"/>
        <end position="18"/>
    </location>
</feature>
<organism evidence="2">
    <name type="scientific">Gracilaria vermiculophylla</name>
    <dbReference type="NCBI Taxonomy" id="2608709"/>
    <lineage>
        <taxon>Eukaryota</taxon>
        <taxon>Rhodophyta</taxon>
        <taxon>Florideophyceae</taxon>
        <taxon>Rhodymeniophycidae</taxon>
        <taxon>Gracilariales</taxon>
        <taxon>Gracilariaceae</taxon>
        <taxon>Gracilaria</taxon>
    </lineage>
</organism>
<dbReference type="AlphaFoldDB" id="A0A345U8X5"/>
<keyword evidence="2" id="KW-0150">Chloroplast</keyword>
<geneLocation type="chloroplast" evidence="2"/>
<dbReference type="Gene3D" id="3.10.20.310">
    <property type="entry name" value="membrane protein fhac"/>
    <property type="match status" value="1"/>
</dbReference>
<name>A0A345U8X5_9FLOR</name>
<sequence>MQFILVHLFLIILSFLFCADRKIHYTTWYAMVSHIYCKHTLESTKSVSKQIKIHKCNKYLLYKIQHSKQTLHHKTRHINFNNASLEGEIYILQKAGCIRSINKYIVLYSKYKQEIFNINIYPVINRINIREYRKLKISIKFLKRLFINQLGLPKNYLLIDSIIHRIYNWYISHGYYWSRVNINRQPYTHKVSIKIDEGKIYRIQIKCKTKNIKKNMKFINCTILS</sequence>
<evidence type="ECO:0000313" key="2">
    <source>
        <dbReference type="EMBL" id="AXI96911.1"/>
    </source>
</evidence>
<dbReference type="RefSeq" id="YP_009509261.1">
    <property type="nucleotide sequence ID" value="NC_039092.1"/>
</dbReference>
<protein>
    <recommendedName>
        <fullName evidence="3">POTRA domain-containing protein</fullName>
    </recommendedName>
</protein>
<proteinExistence type="predicted"/>
<dbReference type="EMBL" id="MH396013">
    <property type="protein sequence ID" value="AXI96911.1"/>
    <property type="molecule type" value="Genomic_DNA"/>
</dbReference>
<evidence type="ECO:0008006" key="3">
    <source>
        <dbReference type="Google" id="ProtNLM"/>
    </source>
</evidence>